<dbReference type="Proteomes" id="UP000001798">
    <property type="component" value="Chromosome 11"/>
</dbReference>
<dbReference type="Pfam" id="PF24864">
    <property type="entry name" value="DUF7730"/>
    <property type="match status" value="1"/>
</dbReference>
<reference evidence="2 3" key="1">
    <citation type="journal article" date="2011" name="PLoS Genet.">
        <title>Genomic analysis of the necrotrophic fungal pathogens Sclerotinia sclerotiorum and Botrytis cinerea.</title>
        <authorList>
            <person name="Amselem J."/>
            <person name="Cuomo C.A."/>
            <person name="van Kan J.A."/>
            <person name="Viaud M."/>
            <person name="Benito E.P."/>
            <person name="Couloux A."/>
            <person name="Coutinho P.M."/>
            <person name="de Vries R.P."/>
            <person name="Dyer P.S."/>
            <person name="Fillinger S."/>
            <person name="Fournier E."/>
            <person name="Gout L."/>
            <person name="Hahn M."/>
            <person name="Kohn L."/>
            <person name="Lapalu N."/>
            <person name="Plummer K.M."/>
            <person name="Pradier J.M."/>
            <person name="Quevillon E."/>
            <person name="Sharon A."/>
            <person name="Simon A."/>
            <person name="ten Have A."/>
            <person name="Tudzynski B."/>
            <person name="Tudzynski P."/>
            <person name="Wincker P."/>
            <person name="Andrew M."/>
            <person name="Anthouard V."/>
            <person name="Beever R.E."/>
            <person name="Beffa R."/>
            <person name="Benoit I."/>
            <person name="Bouzid O."/>
            <person name="Brault B."/>
            <person name="Chen Z."/>
            <person name="Choquer M."/>
            <person name="Collemare J."/>
            <person name="Cotton P."/>
            <person name="Danchin E.G."/>
            <person name="Da Silva C."/>
            <person name="Gautier A."/>
            <person name="Giraud C."/>
            <person name="Giraud T."/>
            <person name="Gonzalez C."/>
            <person name="Grossetete S."/>
            <person name="Guldener U."/>
            <person name="Henrissat B."/>
            <person name="Howlett B.J."/>
            <person name="Kodira C."/>
            <person name="Kretschmer M."/>
            <person name="Lappartient A."/>
            <person name="Leroch M."/>
            <person name="Levis C."/>
            <person name="Mauceli E."/>
            <person name="Neuveglise C."/>
            <person name="Oeser B."/>
            <person name="Pearson M."/>
            <person name="Poulain J."/>
            <person name="Poussereau N."/>
            <person name="Quesneville H."/>
            <person name="Rascle C."/>
            <person name="Schumacher J."/>
            <person name="Segurens B."/>
            <person name="Sexton A."/>
            <person name="Silva E."/>
            <person name="Sirven C."/>
            <person name="Soanes D.M."/>
            <person name="Talbot N.J."/>
            <person name="Templeton M."/>
            <person name="Yandava C."/>
            <person name="Yarden O."/>
            <person name="Zeng Q."/>
            <person name="Rollins J.A."/>
            <person name="Lebrun M.H."/>
            <person name="Dickman M."/>
        </authorList>
    </citation>
    <scope>NUCLEOTIDE SEQUENCE [LARGE SCALE GENOMIC DNA]</scope>
    <source>
        <strain evidence="2 3">B05.10</strain>
    </source>
</reference>
<dbReference type="AlphaFoldDB" id="A0A384JWG0"/>
<evidence type="ECO:0000313" key="2">
    <source>
        <dbReference type="EMBL" id="ATZ54868.1"/>
    </source>
</evidence>
<dbReference type="EMBL" id="CP009815">
    <property type="protein sequence ID" value="ATZ54868.1"/>
    <property type="molecule type" value="Genomic_DNA"/>
</dbReference>
<feature type="domain" description="DUF7730" evidence="1">
    <location>
        <begin position="8"/>
        <end position="112"/>
    </location>
</feature>
<sequence length="260" mass="30093">MADIESFSALISIPSEIRLMIYEYLFNDYNNKIFEIRNQKPYAHGQRPDGPCRSLRSSYSVDFSPLRQQLQTTYKLCTAVDIHTSIMRVNRKIYEETLPMLYSNRTFSFHKDIEAIVPFFSDLNPSTRPLVQEISLFKQGFIFSLESNRCDWNNLCKFLKDHMQLKGLKLIVEGGQPRGERETKQYTSSEFKTLTTHSNEHLVWVSQLLEIKGIQKLDITSEMQSMPSSNHSSSMALFVAFSASIMNGFAEYLRRELIGV</sequence>
<dbReference type="InterPro" id="IPR038883">
    <property type="entry name" value="AN11006-like"/>
</dbReference>
<dbReference type="GeneID" id="36394629"/>
<organism evidence="2 3">
    <name type="scientific">Botryotinia fuckeliana (strain B05.10)</name>
    <name type="common">Noble rot fungus</name>
    <name type="synonym">Botrytis cinerea</name>
    <dbReference type="NCBI Taxonomy" id="332648"/>
    <lineage>
        <taxon>Eukaryota</taxon>
        <taxon>Fungi</taxon>
        <taxon>Dikarya</taxon>
        <taxon>Ascomycota</taxon>
        <taxon>Pezizomycotina</taxon>
        <taxon>Leotiomycetes</taxon>
        <taxon>Helotiales</taxon>
        <taxon>Sclerotiniaceae</taxon>
        <taxon>Botrytis</taxon>
    </lineage>
</organism>
<dbReference type="OrthoDB" id="5420711at2759"/>
<keyword evidence="3" id="KW-1185">Reference proteome</keyword>
<protein>
    <recommendedName>
        <fullName evidence="1">DUF7730 domain-containing protein</fullName>
    </recommendedName>
</protein>
<dbReference type="InterPro" id="IPR056632">
    <property type="entry name" value="DUF7730"/>
</dbReference>
<accession>A0A384JWG0</accession>
<dbReference type="RefSeq" id="XP_024551662.1">
    <property type="nucleotide sequence ID" value="XM_024695863.1"/>
</dbReference>
<reference evidence="2 3" key="2">
    <citation type="journal article" date="2012" name="Eukaryot. Cell">
        <title>Genome update of Botrytis cinerea strains B05.10 and T4.</title>
        <authorList>
            <person name="Staats M."/>
            <person name="van Kan J.A."/>
        </authorList>
    </citation>
    <scope>NUCLEOTIDE SEQUENCE [LARGE SCALE GENOMIC DNA]</scope>
    <source>
        <strain evidence="2 3">B05.10</strain>
    </source>
</reference>
<reference evidence="2 3" key="3">
    <citation type="journal article" date="2017" name="Mol. Plant Pathol.">
        <title>A gapless genome sequence of the fungus Botrytis cinerea.</title>
        <authorList>
            <person name="Van Kan J.A."/>
            <person name="Stassen J.H."/>
            <person name="Mosbach A."/>
            <person name="Van Der Lee T.A."/>
            <person name="Faino L."/>
            <person name="Farmer A.D."/>
            <person name="Papasotiriou D.G."/>
            <person name="Zhou S."/>
            <person name="Seidl M.F."/>
            <person name="Cottam E."/>
            <person name="Edel D."/>
            <person name="Hahn M."/>
            <person name="Schwartz D.C."/>
            <person name="Dietrich R.A."/>
            <person name="Widdison S."/>
            <person name="Scalliet G."/>
        </authorList>
    </citation>
    <scope>NUCLEOTIDE SEQUENCE [LARGE SCALE GENOMIC DNA]</scope>
    <source>
        <strain evidence="2 3">B05.10</strain>
    </source>
</reference>
<dbReference type="PANTHER" id="PTHR42085">
    <property type="entry name" value="F-BOX DOMAIN-CONTAINING PROTEIN"/>
    <property type="match status" value="1"/>
</dbReference>
<name>A0A384JWG0_BOTFB</name>
<evidence type="ECO:0000313" key="3">
    <source>
        <dbReference type="Proteomes" id="UP000001798"/>
    </source>
</evidence>
<dbReference type="KEGG" id="bfu:BCIN_11g01900"/>
<proteinExistence type="predicted"/>
<dbReference type="PANTHER" id="PTHR42085:SF2">
    <property type="entry name" value="F-BOX DOMAIN-CONTAINING PROTEIN"/>
    <property type="match status" value="1"/>
</dbReference>
<dbReference type="VEuPathDB" id="FungiDB:Bcin11g01900"/>
<evidence type="ECO:0000259" key="1">
    <source>
        <dbReference type="Pfam" id="PF24864"/>
    </source>
</evidence>
<gene>
    <name evidence="2" type="ORF">BCIN_11g01900</name>
</gene>